<evidence type="ECO:0000256" key="5">
    <source>
        <dbReference type="ARBA" id="ARBA00024045"/>
    </source>
</evidence>
<feature type="domain" description="HMA" evidence="7">
    <location>
        <begin position="2"/>
        <end position="69"/>
    </location>
</feature>
<dbReference type="InterPro" id="IPR051863">
    <property type="entry name" value="HIPP"/>
</dbReference>
<dbReference type="CDD" id="cd00371">
    <property type="entry name" value="HMA"/>
    <property type="match status" value="1"/>
</dbReference>
<evidence type="ECO:0000313" key="8">
    <source>
        <dbReference type="EMBL" id="KAJ4965494.1"/>
    </source>
</evidence>
<dbReference type="Proteomes" id="UP001141806">
    <property type="component" value="Unassembled WGS sequence"/>
</dbReference>
<sequence length="129" mass="14436">MAQRTVLKVNIACQRCRKKLLKAVSGLEDVDEIQVDAEKGTLTVTGNADPYEVAVRARTAIRYAEVVTIGPPPNPNSKTKKDDGADQKKPKSDDDHQQKLVYLPSRSCHVCERVFVVWDERPNQLCSIM</sequence>
<comment type="caution">
    <text evidence="8">The sequence shown here is derived from an EMBL/GenBank/DDBJ whole genome shotgun (WGS) entry which is preliminary data.</text>
</comment>
<proteinExistence type="inferred from homology"/>
<evidence type="ECO:0000256" key="6">
    <source>
        <dbReference type="SAM" id="MobiDB-lite"/>
    </source>
</evidence>
<protein>
    <recommendedName>
        <fullName evidence="7">HMA domain-containing protein</fullName>
    </recommendedName>
</protein>
<dbReference type="GO" id="GO:0046872">
    <property type="term" value="F:metal ion binding"/>
    <property type="evidence" value="ECO:0007669"/>
    <property type="project" value="UniProtKB-KW"/>
</dbReference>
<dbReference type="SUPFAM" id="SSF55008">
    <property type="entry name" value="HMA, heavy metal-associated domain"/>
    <property type="match status" value="1"/>
</dbReference>
<dbReference type="InterPro" id="IPR006121">
    <property type="entry name" value="HMA_dom"/>
</dbReference>
<dbReference type="InterPro" id="IPR036163">
    <property type="entry name" value="HMA_dom_sf"/>
</dbReference>
<evidence type="ECO:0000256" key="2">
    <source>
        <dbReference type="ARBA" id="ARBA00022723"/>
    </source>
</evidence>
<feature type="region of interest" description="Disordered" evidence="6">
    <location>
        <begin position="66"/>
        <end position="99"/>
    </location>
</feature>
<evidence type="ECO:0000256" key="3">
    <source>
        <dbReference type="ARBA" id="ARBA00023288"/>
    </source>
</evidence>
<feature type="compositionally biased region" description="Basic and acidic residues" evidence="6">
    <location>
        <begin position="79"/>
        <end position="98"/>
    </location>
</feature>
<dbReference type="AlphaFoldDB" id="A0A9Q0K7U7"/>
<keyword evidence="1" id="KW-0488">Methylation</keyword>
<name>A0A9Q0K7U7_9MAGN</name>
<evidence type="ECO:0000256" key="1">
    <source>
        <dbReference type="ARBA" id="ARBA00022481"/>
    </source>
</evidence>
<keyword evidence="4" id="KW-0636">Prenylation</keyword>
<keyword evidence="9" id="KW-1185">Reference proteome</keyword>
<dbReference type="OrthoDB" id="689350at2759"/>
<organism evidence="8 9">
    <name type="scientific">Protea cynaroides</name>
    <dbReference type="NCBI Taxonomy" id="273540"/>
    <lineage>
        <taxon>Eukaryota</taxon>
        <taxon>Viridiplantae</taxon>
        <taxon>Streptophyta</taxon>
        <taxon>Embryophyta</taxon>
        <taxon>Tracheophyta</taxon>
        <taxon>Spermatophyta</taxon>
        <taxon>Magnoliopsida</taxon>
        <taxon>Proteales</taxon>
        <taxon>Proteaceae</taxon>
        <taxon>Protea</taxon>
    </lineage>
</organism>
<dbReference type="PANTHER" id="PTHR45811:SF13">
    <property type="entry name" value="OS04G0661100 PROTEIN"/>
    <property type="match status" value="1"/>
</dbReference>
<keyword evidence="3" id="KW-0449">Lipoprotein</keyword>
<dbReference type="Pfam" id="PF00403">
    <property type="entry name" value="HMA"/>
    <property type="match status" value="1"/>
</dbReference>
<dbReference type="PROSITE" id="PS50846">
    <property type="entry name" value="HMA_2"/>
    <property type="match status" value="1"/>
</dbReference>
<gene>
    <name evidence="8" type="ORF">NE237_017343</name>
</gene>
<evidence type="ECO:0000313" key="9">
    <source>
        <dbReference type="Proteomes" id="UP001141806"/>
    </source>
</evidence>
<keyword evidence="2" id="KW-0479">Metal-binding</keyword>
<dbReference type="EMBL" id="JAMYWD010000007">
    <property type="protein sequence ID" value="KAJ4965494.1"/>
    <property type="molecule type" value="Genomic_DNA"/>
</dbReference>
<accession>A0A9Q0K7U7</accession>
<dbReference type="PANTHER" id="PTHR45811">
    <property type="entry name" value="COPPER TRANSPORT PROTEIN FAMILY-RELATED"/>
    <property type="match status" value="1"/>
</dbReference>
<dbReference type="Gene3D" id="3.30.70.100">
    <property type="match status" value="1"/>
</dbReference>
<comment type="similarity">
    <text evidence="5">Belongs to the HIPP family.</text>
</comment>
<reference evidence="8" key="1">
    <citation type="journal article" date="2023" name="Plant J.">
        <title>The genome of the king protea, Protea cynaroides.</title>
        <authorList>
            <person name="Chang J."/>
            <person name="Duong T.A."/>
            <person name="Schoeman C."/>
            <person name="Ma X."/>
            <person name="Roodt D."/>
            <person name="Barker N."/>
            <person name="Li Z."/>
            <person name="Van de Peer Y."/>
            <person name="Mizrachi E."/>
        </authorList>
    </citation>
    <scope>NUCLEOTIDE SEQUENCE</scope>
    <source>
        <tissue evidence="8">Young leaves</tissue>
    </source>
</reference>
<evidence type="ECO:0000259" key="7">
    <source>
        <dbReference type="PROSITE" id="PS50846"/>
    </source>
</evidence>
<evidence type="ECO:0000256" key="4">
    <source>
        <dbReference type="ARBA" id="ARBA00023289"/>
    </source>
</evidence>